<evidence type="ECO:0000313" key="2">
    <source>
        <dbReference type="Proteomes" id="UP000596202"/>
    </source>
</evidence>
<evidence type="ECO:0008006" key="3">
    <source>
        <dbReference type="Google" id="ProtNLM"/>
    </source>
</evidence>
<dbReference type="OrthoDB" id="1366897at2"/>
<reference evidence="1 2" key="1">
    <citation type="submission" date="2021-01" db="EMBL/GenBank/DDBJ databases">
        <title>FDA dAtabase for Regulatory Grade micrObial Sequences (FDA-ARGOS): Supporting development and validation of Infectious Disease Dx tests.</title>
        <authorList>
            <person name="Sproer C."/>
            <person name="Gronow S."/>
            <person name="Severitt S."/>
            <person name="Schroder I."/>
            <person name="Tallon L."/>
            <person name="Sadzewicz L."/>
            <person name="Zhao X."/>
            <person name="Boylan J."/>
            <person name="Ott S."/>
            <person name="Bowen H."/>
            <person name="Vavikolanu K."/>
            <person name="Mehta A."/>
            <person name="Aluvathingal J."/>
            <person name="Nadendla S."/>
            <person name="Lowell S."/>
            <person name="Myers T."/>
            <person name="Yan Y."/>
            <person name="Sichtig H."/>
        </authorList>
    </citation>
    <scope>NUCLEOTIDE SEQUENCE [LARGE SCALE GENOMIC DNA]</scope>
    <source>
        <strain evidence="1 2">FDAARGOS_1131</strain>
    </source>
</reference>
<name>A0A9Q6Z5N0_MYROD</name>
<dbReference type="PROSITE" id="PS51257">
    <property type="entry name" value="PROKAR_LIPOPROTEIN"/>
    <property type="match status" value="1"/>
</dbReference>
<sequence>MKSLYTLVLLCLLMSCKPAKDFDIKACFVFEERYKKIEDFHQRKGELQMDEITQMIRLTGIEVDHDFSIGIIYYLTKRNLKDWKQWYQLNKKQLYWNEEMQEIQLKNGASENVIPVEPLFGSYTNKKELFSEAYQFVIIDLCITEITSKKGYYHLKGVNGKDTLDLIAPSLFVLVREKKKRRTREIKVNNVYEFDLLELYKARDFGGLLQPDEIELLTQGDYQSKAHFGPKYYRILNRYGFEK</sequence>
<dbReference type="Proteomes" id="UP000596202">
    <property type="component" value="Chromosome"/>
</dbReference>
<dbReference type="EMBL" id="CP068108">
    <property type="protein sequence ID" value="QQT98706.1"/>
    <property type="molecule type" value="Genomic_DNA"/>
</dbReference>
<accession>A0A9Q6Z5N0</accession>
<dbReference type="AlphaFoldDB" id="A0A9Q6Z5N0"/>
<proteinExistence type="predicted"/>
<evidence type="ECO:0000313" key="1">
    <source>
        <dbReference type="EMBL" id="QQT98706.1"/>
    </source>
</evidence>
<protein>
    <recommendedName>
        <fullName evidence="3">Lipoprotein</fullName>
    </recommendedName>
</protein>
<dbReference type="RefSeq" id="WP_002985790.1">
    <property type="nucleotide sequence ID" value="NZ_CP068108.1"/>
</dbReference>
<dbReference type="GeneID" id="93528144"/>
<gene>
    <name evidence="1" type="ORF">I6I88_10780</name>
</gene>
<organism evidence="1 2">
    <name type="scientific">Myroides odoratus</name>
    <name type="common">Flavobacterium odoratum</name>
    <dbReference type="NCBI Taxonomy" id="256"/>
    <lineage>
        <taxon>Bacteria</taxon>
        <taxon>Pseudomonadati</taxon>
        <taxon>Bacteroidota</taxon>
        <taxon>Flavobacteriia</taxon>
        <taxon>Flavobacteriales</taxon>
        <taxon>Flavobacteriaceae</taxon>
        <taxon>Myroides</taxon>
    </lineage>
</organism>